<evidence type="ECO:0000313" key="3">
    <source>
        <dbReference type="EMBL" id="THH11992.1"/>
    </source>
</evidence>
<sequence length="254" mass="27716">MASIFAPVLYLVIVVGGLGIFSYFYRKRSARKELQPYFPSHPERDAYVTLLQQSSPPAPDALLKAALIRRAMTDVQRVIRLREDKPALQTLLQKGAIGDDLWASLLAAEKEIEAEVLEVMHEANSFMHGWGQFIFNSAGEMVQNEKTKKLVEEYPKLREEAESKYGLKKKNMTISKYSTARTDRPLTSPPAPEPATGKPQTAASAAPSIGNLAPPNAGTDADSAASMSEGELVSAPSTPGKSTKKSAKKGKKRK</sequence>
<accession>A0A4S4LIX9</accession>
<dbReference type="InterPro" id="IPR018624">
    <property type="entry name" value="Sec66"/>
</dbReference>
<keyword evidence="2" id="KW-1133">Transmembrane helix</keyword>
<dbReference type="EMBL" id="SGPK01000005">
    <property type="protein sequence ID" value="THH11992.1"/>
    <property type="molecule type" value="Genomic_DNA"/>
</dbReference>
<protein>
    <recommendedName>
        <fullName evidence="5">Translocation protein sec66</fullName>
    </recommendedName>
</protein>
<evidence type="ECO:0000313" key="4">
    <source>
        <dbReference type="Proteomes" id="UP000308199"/>
    </source>
</evidence>
<feature type="transmembrane region" description="Helical" evidence="2">
    <location>
        <begin position="6"/>
        <end position="25"/>
    </location>
</feature>
<keyword evidence="2" id="KW-0472">Membrane</keyword>
<feature type="region of interest" description="Disordered" evidence="1">
    <location>
        <begin position="174"/>
        <end position="254"/>
    </location>
</feature>
<dbReference type="GO" id="GO:0031204">
    <property type="term" value="P:post-translational protein targeting to membrane, translocation"/>
    <property type="evidence" value="ECO:0007669"/>
    <property type="project" value="InterPro"/>
</dbReference>
<gene>
    <name evidence="3" type="ORF">EW145_g271</name>
</gene>
<comment type="caution">
    <text evidence="3">The sequence shown here is derived from an EMBL/GenBank/DDBJ whole genome shotgun (WGS) entry which is preliminary data.</text>
</comment>
<dbReference type="AlphaFoldDB" id="A0A4S4LIX9"/>
<keyword evidence="2" id="KW-0812">Transmembrane</keyword>
<proteinExistence type="predicted"/>
<dbReference type="GO" id="GO:0031207">
    <property type="term" value="C:Sec62/Sec63 complex"/>
    <property type="evidence" value="ECO:0007669"/>
    <property type="project" value="InterPro"/>
</dbReference>
<evidence type="ECO:0000256" key="2">
    <source>
        <dbReference type="SAM" id="Phobius"/>
    </source>
</evidence>
<dbReference type="OrthoDB" id="73168at2759"/>
<name>A0A4S4LIX9_9AGAM</name>
<evidence type="ECO:0000256" key="1">
    <source>
        <dbReference type="SAM" id="MobiDB-lite"/>
    </source>
</evidence>
<dbReference type="PANTHER" id="PTHR28229:SF1">
    <property type="entry name" value="TRANSLOCATION PROTEIN SEC66"/>
    <property type="match status" value="1"/>
</dbReference>
<organism evidence="3 4">
    <name type="scientific">Phellinidium pouzarii</name>
    <dbReference type="NCBI Taxonomy" id="167371"/>
    <lineage>
        <taxon>Eukaryota</taxon>
        <taxon>Fungi</taxon>
        <taxon>Dikarya</taxon>
        <taxon>Basidiomycota</taxon>
        <taxon>Agaricomycotina</taxon>
        <taxon>Agaricomycetes</taxon>
        <taxon>Hymenochaetales</taxon>
        <taxon>Hymenochaetaceae</taxon>
        <taxon>Phellinidium</taxon>
    </lineage>
</organism>
<dbReference type="Proteomes" id="UP000308199">
    <property type="component" value="Unassembled WGS sequence"/>
</dbReference>
<evidence type="ECO:0008006" key="5">
    <source>
        <dbReference type="Google" id="ProtNLM"/>
    </source>
</evidence>
<dbReference type="PANTHER" id="PTHR28229">
    <property type="entry name" value="TRANSLOCATION PROTEIN SEC66"/>
    <property type="match status" value="1"/>
</dbReference>
<feature type="compositionally biased region" description="Basic residues" evidence="1">
    <location>
        <begin position="242"/>
        <end position="254"/>
    </location>
</feature>
<keyword evidence="4" id="KW-1185">Reference proteome</keyword>
<dbReference type="Pfam" id="PF09802">
    <property type="entry name" value="Sec66"/>
    <property type="match status" value="1"/>
</dbReference>
<reference evidence="3 4" key="1">
    <citation type="submission" date="2019-02" db="EMBL/GenBank/DDBJ databases">
        <title>Genome sequencing of the rare red list fungi Phellinidium pouzarii.</title>
        <authorList>
            <person name="Buettner E."/>
            <person name="Kellner H."/>
        </authorList>
    </citation>
    <scope>NUCLEOTIDE SEQUENCE [LARGE SCALE GENOMIC DNA]</scope>
    <source>
        <strain evidence="3 4">DSM 108285</strain>
    </source>
</reference>